<comment type="caution">
    <text evidence="3">The sequence shown here is derived from an EMBL/GenBank/DDBJ whole genome shotgun (WGS) entry which is preliminary data.</text>
</comment>
<dbReference type="EMBL" id="RCMK01001038">
    <property type="protein sequence ID" value="KAG2903968.1"/>
    <property type="molecule type" value="Genomic_DNA"/>
</dbReference>
<reference evidence="1" key="2">
    <citation type="submission" date="2018-10" db="EMBL/GenBank/DDBJ databases">
        <title>Effector identification in a new, highly contiguous assembly of the strawberry crown rot pathogen Phytophthora cactorum.</title>
        <authorList>
            <person name="Armitage A.D."/>
            <person name="Nellist C.F."/>
            <person name="Bates H."/>
            <person name="Vickerstaff R.J."/>
            <person name="Harrison R.J."/>
        </authorList>
    </citation>
    <scope>NUCLEOTIDE SEQUENCE</scope>
    <source>
        <strain evidence="1">4040</strain>
    </source>
</reference>
<evidence type="ECO:0000313" key="3">
    <source>
        <dbReference type="EMBL" id="RAW29028.1"/>
    </source>
</evidence>
<evidence type="ECO:0000313" key="2">
    <source>
        <dbReference type="EMBL" id="KAG6944902.1"/>
    </source>
</evidence>
<gene>
    <name evidence="2" type="ORF">JG687_00017587</name>
    <name evidence="3" type="ORF">PC110_g14604</name>
    <name evidence="1" type="ORF">PC117_g21148</name>
</gene>
<proteinExistence type="predicted"/>
<dbReference type="EMBL" id="JAENGZ010002094">
    <property type="protein sequence ID" value="KAG6944902.1"/>
    <property type="molecule type" value="Genomic_DNA"/>
</dbReference>
<organism evidence="3 4">
    <name type="scientific">Phytophthora cactorum</name>
    <dbReference type="NCBI Taxonomy" id="29920"/>
    <lineage>
        <taxon>Eukaryota</taxon>
        <taxon>Sar</taxon>
        <taxon>Stramenopiles</taxon>
        <taxon>Oomycota</taxon>
        <taxon>Peronosporomycetes</taxon>
        <taxon>Peronosporales</taxon>
        <taxon>Peronosporaceae</taxon>
        <taxon>Phytophthora</taxon>
    </lineage>
</organism>
<dbReference type="OrthoDB" id="10290970at2759"/>
<dbReference type="Proteomes" id="UP000251314">
    <property type="component" value="Unassembled WGS sequence"/>
</dbReference>
<dbReference type="VEuPathDB" id="FungiDB:PC110_g14604"/>
<dbReference type="EMBL" id="MJFZ01000453">
    <property type="protein sequence ID" value="RAW29028.1"/>
    <property type="molecule type" value="Genomic_DNA"/>
</dbReference>
<keyword evidence="4" id="KW-1185">Reference proteome</keyword>
<protein>
    <submittedName>
        <fullName evidence="3">Uncharacterized protein</fullName>
    </submittedName>
</protein>
<evidence type="ECO:0000313" key="4">
    <source>
        <dbReference type="Proteomes" id="UP000251314"/>
    </source>
</evidence>
<evidence type="ECO:0000313" key="1">
    <source>
        <dbReference type="EMBL" id="KAG2903968.1"/>
    </source>
</evidence>
<dbReference type="Proteomes" id="UP000736787">
    <property type="component" value="Unassembled WGS sequence"/>
</dbReference>
<name>A0A329S0G2_9STRA</name>
<reference evidence="2" key="3">
    <citation type="submission" date="2021-01" db="EMBL/GenBank/DDBJ databases">
        <title>Phytophthora aleatoria, a newly-described species from Pinus radiata is distinct from Phytophthora cactorum isolates based on comparative genomics.</title>
        <authorList>
            <person name="Mcdougal R."/>
            <person name="Panda P."/>
            <person name="Williams N."/>
            <person name="Studholme D.J."/>
        </authorList>
    </citation>
    <scope>NUCLEOTIDE SEQUENCE</scope>
    <source>
        <strain evidence="2">NZFS 3830</strain>
    </source>
</reference>
<dbReference type="Proteomes" id="UP000688947">
    <property type="component" value="Unassembled WGS sequence"/>
</dbReference>
<accession>A0A329S0G2</accession>
<dbReference type="AlphaFoldDB" id="A0A329S0G2"/>
<sequence length="136" mass="14399">MEERERLEASCHAAGMTIGDLVVVQCSESSSDGETSASRGVNTAIEDSCRHSHVFRSTVKVVQPATNVRLESSADTGAPDLVTITLEDICPSDEPPTSCSMIISSEDSATSPEVQDTTDEMIVSVPRVHSEVSGDT</sequence>
<reference evidence="3 4" key="1">
    <citation type="submission" date="2018-01" db="EMBL/GenBank/DDBJ databases">
        <title>Draft genome of the strawberry crown rot pathogen Phytophthora cactorum.</title>
        <authorList>
            <person name="Armitage A.D."/>
            <person name="Lysoe E."/>
            <person name="Nellist C.F."/>
            <person name="Harrison R.J."/>
            <person name="Brurberg M.B."/>
        </authorList>
    </citation>
    <scope>NUCLEOTIDE SEQUENCE [LARGE SCALE GENOMIC DNA]</scope>
    <source>
        <strain evidence="3 4">10300</strain>
    </source>
</reference>